<accession>A0AAV8A4G7</accession>
<keyword evidence="6" id="KW-0833">Ubl conjugation pathway</keyword>
<dbReference type="GO" id="GO:0008270">
    <property type="term" value="F:zinc ion binding"/>
    <property type="evidence" value="ECO:0007669"/>
    <property type="project" value="UniProtKB-KW"/>
</dbReference>
<dbReference type="PANTHER" id="PTHR45931:SF3">
    <property type="entry name" value="RING ZINC FINGER-CONTAINING PROTEIN"/>
    <property type="match status" value="1"/>
</dbReference>
<organism evidence="11 12">
    <name type="scientific">Anaeramoeba flamelloides</name>
    <dbReference type="NCBI Taxonomy" id="1746091"/>
    <lineage>
        <taxon>Eukaryota</taxon>
        <taxon>Metamonada</taxon>
        <taxon>Anaeramoebidae</taxon>
        <taxon>Anaeramoeba</taxon>
    </lineage>
</organism>
<dbReference type="InterPro" id="IPR013083">
    <property type="entry name" value="Znf_RING/FYVE/PHD"/>
</dbReference>
<dbReference type="FunFam" id="3.30.40.10:FF:000127">
    <property type="entry name" value="E3 ubiquitin-protein ligase RNF181"/>
    <property type="match status" value="1"/>
</dbReference>
<keyword evidence="7" id="KW-0862">Zinc</keyword>
<feature type="region of interest" description="Disordered" evidence="9">
    <location>
        <begin position="289"/>
        <end position="343"/>
    </location>
</feature>
<keyword evidence="5 8" id="KW-0863">Zinc-finger</keyword>
<evidence type="ECO:0000256" key="8">
    <source>
        <dbReference type="PROSITE-ProRule" id="PRU00175"/>
    </source>
</evidence>
<feature type="region of interest" description="Disordered" evidence="9">
    <location>
        <begin position="18"/>
        <end position="42"/>
    </location>
</feature>
<evidence type="ECO:0000313" key="12">
    <source>
        <dbReference type="Proteomes" id="UP001146793"/>
    </source>
</evidence>
<dbReference type="SUPFAM" id="SSF57850">
    <property type="entry name" value="RING/U-box"/>
    <property type="match status" value="1"/>
</dbReference>
<dbReference type="InterPro" id="IPR051834">
    <property type="entry name" value="RING_finger_E3_ligase"/>
</dbReference>
<proteinExistence type="predicted"/>
<feature type="compositionally biased region" description="Basic and acidic residues" evidence="9">
    <location>
        <begin position="250"/>
        <end position="261"/>
    </location>
</feature>
<dbReference type="PANTHER" id="PTHR45931">
    <property type="entry name" value="SI:CH211-59O9.10"/>
    <property type="match status" value="1"/>
</dbReference>
<dbReference type="GO" id="GO:0006511">
    <property type="term" value="P:ubiquitin-dependent protein catabolic process"/>
    <property type="evidence" value="ECO:0007669"/>
    <property type="project" value="TreeGrafter"/>
</dbReference>
<comment type="catalytic activity">
    <reaction evidence="1">
        <text>S-ubiquitinyl-[E2 ubiquitin-conjugating enzyme]-L-cysteine + [acceptor protein]-L-lysine = [E2 ubiquitin-conjugating enzyme]-L-cysteine + N(6)-ubiquitinyl-[acceptor protein]-L-lysine.</text>
        <dbReference type="EC" id="2.3.2.27"/>
    </reaction>
</comment>
<evidence type="ECO:0000256" key="7">
    <source>
        <dbReference type="ARBA" id="ARBA00022833"/>
    </source>
</evidence>
<dbReference type="EMBL" id="JANTQA010000015">
    <property type="protein sequence ID" value="KAJ3448444.1"/>
    <property type="molecule type" value="Genomic_DNA"/>
</dbReference>
<feature type="compositionally biased region" description="Low complexity" evidence="9">
    <location>
        <begin position="289"/>
        <end position="338"/>
    </location>
</feature>
<sequence>MTPTNDLRCSLCDSEFIEEFQEEEEEQQQQQQQEQQQQQQQNNPFQRGFGFVRMSSTNSTNSTQTSFSINDFFGPNMLFQDIISMINGARTNNQQETGQQQQQQFFRSGSFGFTGQFNNLFNGGFFGTNNLDDIISQLIDNNKYGSPPTDKDALSKLKRFTADQEFVDKKETCPICFDDYQLEDKVIKLTCNHQFHENCCTTWLKEHSTCPTCRTRLPSVDKEFDVRIREKEKNEKLEREKKIEQMKIEREKKQKEKVQEKSDDENDEIEENNQTLNQIQIESQIQNQNQNQNENQNNNNSNNIITTNNNNNNNNSRNNNNNSYNNNNNNNNNTNQNNPLNGFEDIEGEQEINFLEDVLNDNFSIDNFLNPIINQTSTSNNSQSRNNSNSNSNSESEKDSIPDYYI</sequence>
<dbReference type="Pfam" id="PF13639">
    <property type="entry name" value="zf-RING_2"/>
    <property type="match status" value="1"/>
</dbReference>
<evidence type="ECO:0000256" key="4">
    <source>
        <dbReference type="ARBA" id="ARBA00022723"/>
    </source>
</evidence>
<gene>
    <name evidence="11" type="ORF">M0812_00924</name>
</gene>
<evidence type="ECO:0000256" key="9">
    <source>
        <dbReference type="SAM" id="MobiDB-lite"/>
    </source>
</evidence>
<feature type="compositionally biased region" description="Low complexity" evidence="9">
    <location>
        <begin position="376"/>
        <end position="394"/>
    </location>
</feature>
<feature type="domain" description="RING-type" evidence="10">
    <location>
        <begin position="173"/>
        <end position="214"/>
    </location>
</feature>
<evidence type="ECO:0000256" key="5">
    <source>
        <dbReference type="ARBA" id="ARBA00022771"/>
    </source>
</evidence>
<dbReference type="PROSITE" id="PS50089">
    <property type="entry name" value="ZF_RING_2"/>
    <property type="match status" value="1"/>
</dbReference>
<dbReference type="Proteomes" id="UP001146793">
    <property type="component" value="Unassembled WGS sequence"/>
</dbReference>
<keyword evidence="4" id="KW-0479">Metal-binding</keyword>
<feature type="compositionally biased region" description="Basic and acidic residues" evidence="9">
    <location>
        <begin position="395"/>
        <end position="406"/>
    </location>
</feature>
<protein>
    <recommendedName>
        <fullName evidence="2">RING-type E3 ubiquitin transferase</fullName>
        <ecNumber evidence="2">2.3.2.27</ecNumber>
    </recommendedName>
</protein>
<evidence type="ECO:0000259" key="10">
    <source>
        <dbReference type="PROSITE" id="PS50089"/>
    </source>
</evidence>
<evidence type="ECO:0000256" key="1">
    <source>
        <dbReference type="ARBA" id="ARBA00000900"/>
    </source>
</evidence>
<dbReference type="GO" id="GO:0005634">
    <property type="term" value="C:nucleus"/>
    <property type="evidence" value="ECO:0007669"/>
    <property type="project" value="TreeGrafter"/>
</dbReference>
<feature type="compositionally biased region" description="Acidic residues" evidence="9">
    <location>
        <begin position="18"/>
        <end position="27"/>
    </location>
</feature>
<dbReference type="AlphaFoldDB" id="A0AAV8A4G7"/>
<reference evidence="11" key="1">
    <citation type="submission" date="2022-08" db="EMBL/GenBank/DDBJ databases">
        <title>Novel sulphate-reducing endosymbionts in the free-living metamonad Anaeramoeba.</title>
        <authorList>
            <person name="Jerlstrom-Hultqvist J."/>
            <person name="Cepicka I."/>
            <person name="Gallot-Lavallee L."/>
            <person name="Salas-Leiva D."/>
            <person name="Curtis B.A."/>
            <person name="Zahonova K."/>
            <person name="Pipaliya S."/>
            <person name="Dacks J."/>
            <person name="Roger A.J."/>
        </authorList>
    </citation>
    <scope>NUCLEOTIDE SEQUENCE</scope>
    <source>
        <strain evidence="11">Busselton2</strain>
    </source>
</reference>
<feature type="compositionally biased region" description="Low complexity" evidence="9">
    <location>
        <begin position="28"/>
        <end position="41"/>
    </location>
</feature>
<dbReference type="EC" id="2.3.2.27" evidence="2"/>
<dbReference type="SMART" id="SM00184">
    <property type="entry name" value="RING"/>
    <property type="match status" value="1"/>
</dbReference>
<dbReference type="GO" id="GO:0061630">
    <property type="term" value="F:ubiquitin protein ligase activity"/>
    <property type="evidence" value="ECO:0007669"/>
    <property type="project" value="UniProtKB-EC"/>
</dbReference>
<evidence type="ECO:0000256" key="6">
    <source>
        <dbReference type="ARBA" id="ARBA00022786"/>
    </source>
</evidence>
<evidence type="ECO:0000256" key="3">
    <source>
        <dbReference type="ARBA" id="ARBA00022679"/>
    </source>
</evidence>
<dbReference type="GO" id="GO:0016567">
    <property type="term" value="P:protein ubiquitination"/>
    <property type="evidence" value="ECO:0007669"/>
    <property type="project" value="UniProtKB-ARBA"/>
</dbReference>
<keyword evidence="3" id="KW-0808">Transferase</keyword>
<dbReference type="CDD" id="cd16454">
    <property type="entry name" value="RING-H2_PA-TM-RING"/>
    <property type="match status" value="1"/>
</dbReference>
<evidence type="ECO:0000313" key="11">
    <source>
        <dbReference type="EMBL" id="KAJ3448444.1"/>
    </source>
</evidence>
<dbReference type="InterPro" id="IPR001841">
    <property type="entry name" value="Znf_RING"/>
</dbReference>
<feature type="region of interest" description="Disordered" evidence="9">
    <location>
        <begin position="250"/>
        <end position="269"/>
    </location>
</feature>
<feature type="region of interest" description="Disordered" evidence="9">
    <location>
        <begin position="376"/>
        <end position="406"/>
    </location>
</feature>
<evidence type="ECO:0000256" key="2">
    <source>
        <dbReference type="ARBA" id="ARBA00012483"/>
    </source>
</evidence>
<name>A0AAV8A4G7_9EUKA</name>
<comment type="caution">
    <text evidence="11">The sequence shown here is derived from an EMBL/GenBank/DDBJ whole genome shotgun (WGS) entry which is preliminary data.</text>
</comment>
<dbReference type="Gene3D" id="3.30.40.10">
    <property type="entry name" value="Zinc/RING finger domain, C3HC4 (zinc finger)"/>
    <property type="match status" value="1"/>
</dbReference>